<evidence type="ECO:0000256" key="19">
    <source>
        <dbReference type="SAM" id="MobiDB-lite"/>
    </source>
</evidence>
<feature type="compositionally biased region" description="Basic and acidic residues" evidence="19">
    <location>
        <begin position="1103"/>
        <end position="1124"/>
    </location>
</feature>
<comment type="similarity">
    <text evidence="16">Belongs to the DOP1 family.</text>
</comment>
<dbReference type="Pfam" id="PF15512">
    <property type="entry name" value="CAF-1_p60_C"/>
    <property type="match status" value="1"/>
</dbReference>
<dbReference type="GO" id="GO:0005802">
    <property type="term" value="C:trans-Golgi network"/>
    <property type="evidence" value="ECO:0007669"/>
    <property type="project" value="TreeGrafter"/>
</dbReference>
<dbReference type="Pfam" id="PF24105">
    <property type="entry name" value="Beta-prop_CAF1B_HIR1"/>
    <property type="match status" value="1"/>
</dbReference>
<keyword evidence="8 17" id="KW-0863">Zinc-finger</keyword>
<dbReference type="InterPro" id="IPR040314">
    <property type="entry name" value="DOP1"/>
</dbReference>
<dbReference type="Pfam" id="PF24598">
    <property type="entry name" value="DOP1_C"/>
    <property type="match status" value="1"/>
</dbReference>
<evidence type="ECO:0000256" key="17">
    <source>
        <dbReference type="PROSITE-ProRule" id="PRU00042"/>
    </source>
</evidence>
<evidence type="ECO:0000313" key="23">
    <source>
        <dbReference type="EMBL" id="RXM33872.1"/>
    </source>
</evidence>
<dbReference type="InterPro" id="IPR036890">
    <property type="entry name" value="HATPase_C_sf"/>
</dbReference>
<organism evidence="23 24">
    <name type="scientific">Acipenser ruthenus</name>
    <name type="common">Sterlet sturgeon</name>
    <dbReference type="NCBI Taxonomy" id="7906"/>
    <lineage>
        <taxon>Eukaryota</taxon>
        <taxon>Metazoa</taxon>
        <taxon>Chordata</taxon>
        <taxon>Craniata</taxon>
        <taxon>Vertebrata</taxon>
        <taxon>Euteleostomi</taxon>
        <taxon>Actinopterygii</taxon>
        <taxon>Chondrostei</taxon>
        <taxon>Acipenseriformes</taxon>
        <taxon>Acipenseridae</taxon>
        <taxon>Acipenser</taxon>
    </lineage>
</organism>
<dbReference type="SUPFAM" id="SSF55874">
    <property type="entry name" value="ATPase domain of HSP90 chaperone/DNA topoisomerase II/histidine kinase"/>
    <property type="match status" value="1"/>
</dbReference>
<keyword evidence="10" id="KW-0156">Chromatin regulator</keyword>
<dbReference type="Pfam" id="PF07496">
    <property type="entry name" value="zf-CW"/>
    <property type="match status" value="1"/>
</dbReference>
<evidence type="ECO:0000256" key="10">
    <source>
        <dbReference type="ARBA" id="ARBA00022853"/>
    </source>
</evidence>
<feature type="region of interest" description="Disordered" evidence="19">
    <location>
        <begin position="3745"/>
        <end position="3770"/>
    </location>
</feature>
<feature type="coiled-coil region" evidence="18">
    <location>
        <begin position="2109"/>
        <end position="2136"/>
    </location>
</feature>
<dbReference type="Gene3D" id="3.30.565.10">
    <property type="entry name" value="Histidine kinase-like ATPase, C-terminal domain"/>
    <property type="match status" value="1"/>
</dbReference>
<evidence type="ECO:0000256" key="15">
    <source>
        <dbReference type="ARBA" id="ARBA00023242"/>
    </source>
</evidence>
<keyword evidence="4" id="KW-0813">Transport</keyword>
<evidence type="ECO:0000256" key="5">
    <source>
        <dbReference type="ARBA" id="ARBA00022574"/>
    </source>
</evidence>
<dbReference type="InterPro" id="IPR055410">
    <property type="entry name" value="Beta-prop_CAF1B_HIR1"/>
</dbReference>
<dbReference type="SMART" id="SM00320">
    <property type="entry name" value="WD40"/>
    <property type="match status" value="3"/>
</dbReference>
<evidence type="ECO:0000256" key="13">
    <source>
        <dbReference type="ARBA" id="ARBA00023054"/>
    </source>
</evidence>
<dbReference type="Gene3D" id="3.30.40.100">
    <property type="match status" value="1"/>
</dbReference>
<feature type="region of interest" description="Disordered" evidence="19">
    <location>
        <begin position="3336"/>
        <end position="3405"/>
    </location>
</feature>
<evidence type="ECO:0000256" key="12">
    <source>
        <dbReference type="ARBA" id="ARBA00023034"/>
    </source>
</evidence>
<keyword evidence="9" id="KW-0862">Zinc</keyword>
<dbReference type="PANTHER" id="PTHR14042:SF23">
    <property type="entry name" value="PROTEIN DOPEY-2"/>
    <property type="match status" value="1"/>
</dbReference>
<evidence type="ECO:0000256" key="3">
    <source>
        <dbReference type="ARBA" id="ARBA00007306"/>
    </source>
</evidence>
<keyword evidence="6" id="KW-0479">Metal-binding</keyword>
<dbReference type="InterPro" id="IPR029129">
    <property type="entry name" value="CAF1_p60_C"/>
</dbReference>
<comment type="similarity">
    <text evidence="3">Belongs to the WD repeat HIR1 family.</text>
</comment>
<dbReference type="GO" id="GO:0015031">
    <property type="term" value="P:protein transport"/>
    <property type="evidence" value="ECO:0007669"/>
    <property type="project" value="UniProtKB-KW"/>
</dbReference>
<evidence type="ECO:0000256" key="8">
    <source>
        <dbReference type="ARBA" id="ARBA00022771"/>
    </source>
</evidence>
<dbReference type="InterPro" id="IPR041006">
    <property type="entry name" value="Morc_S5"/>
</dbReference>
<feature type="compositionally biased region" description="Polar residues" evidence="19">
    <location>
        <begin position="1140"/>
        <end position="1156"/>
    </location>
</feature>
<evidence type="ECO:0000259" key="21">
    <source>
        <dbReference type="PROSITE" id="PS50157"/>
    </source>
</evidence>
<dbReference type="Pfam" id="PF24597">
    <property type="entry name" value="TPR_DOP1_M"/>
    <property type="match status" value="1"/>
</dbReference>
<dbReference type="GO" id="GO:0008270">
    <property type="term" value="F:zinc ion binding"/>
    <property type="evidence" value="ECO:0007669"/>
    <property type="project" value="UniProtKB-KW"/>
</dbReference>
<evidence type="ECO:0000256" key="2">
    <source>
        <dbReference type="ARBA" id="ARBA00004395"/>
    </source>
</evidence>
<dbReference type="PROSITE" id="PS00028">
    <property type="entry name" value="ZINC_FINGER_C2H2_1"/>
    <property type="match status" value="1"/>
</dbReference>
<gene>
    <name evidence="23" type="ORF">EOD39_5139</name>
</gene>
<feature type="compositionally biased region" description="Basic and acidic residues" evidence="19">
    <location>
        <begin position="1177"/>
        <end position="1186"/>
    </location>
</feature>
<dbReference type="Pfam" id="PF17942">
    <property type="entry name" value="Morc6_S5"/>
    <property type="match status" value="1"/>
</dbReference>
<feature type="domain" description="CW-type" evidence="22">
    <location>
        <begin position="2587"/>
        <end position="2639"/>
    </location>
</feature>
<protein>
    <submittedName>
        <fullName evidence="23">Protein dopey-2</fullName>
    </submittedName>
</protein>
<feature type="region of interest" description="Disordered" evidence="19">
    <location>
        <begin position="2816"/>
        <end position="2835"/>
    </location>
</feature>
<evidence type="ECO:0000259" key="20">
    <source>
        <dbReference type="PROSITE" id="PS50097"/>
    </source>
</evidence>
<evidence type="ECO:0000256" key="9">
    <source>
        <dbReference type="ARBA" id="ARBA00022833"/>
    </source>
</evidence>
<dbReference type="Pfam" id="PF24601">
    <property type="entry name" value="TPR_DOP1"/>
    <property type="match status" value="1"/>
</dbReference>
<dbReference type="InterPro" id="IPR001680">
    <property type="entry name" value="WD40_rpt"/>
</dbReference>
<dbReference type="Proteomes" id="UP000289886">
    <property type="component" value="Unassembled WGS sequence"/>
</dbReference>
<dbReference type="FunFam" id="3.30.40.100:FF:000003">
    <property type="entry name" value="MORC family CW-type zinc finger 3"/>
    <property type="match status" value="1"/>
</dbReference>
<dbReference type="EMBL" id="SCEB01214677">
    <property type="protein sequence ID" value="RXM33872.1"/>
    <property type="molecule type" value="Genomic_DNA"/>
</dbReference>
<sequence length="4364" mass="491292">MSKMDPEELELVNDYRYRSYSSVIEKALRNFESSSEWADLISSLGKLNKALQSNLKYSLLPKRLIIGKRLAQCLHPALPSGVHLKALETYEIIFKIIGTKWLAKDLFIYSAGLFPLLGHAAMSVKPVLLTLYERYYLPLQKSLLPSLQALLTGLLPGLEEGLGVYDRTDTLLQKLSLLVGQEVFYGTLWGSVLISPLVRLPASLFIVSHINKGVPGNKQKFMLGTDYKRTVKAMCLSVQDSNVLVQRNMLEILLFFFPFCTCLDSGESTIPLLRAEMVNIVSAASLTLLRRDMSLNRRFYAWLLGTDIKGGILAPDPTRSSSIEDHATFYFDKYSRDLLIQALINIMNQENIESEPENGPHPYLKPFRIMISLLDKPEIGPQITGDLLLEAIRAFYGYCKEALGEDILLSSSHTGNPLTSKIKENKNASELIKTVNMFISSLSSEYLWDYMARCFEASLSMESPQDLLVPFANNWSLVPSVSELCKLIMFLLDVIPLELYSEIQTQYLPQMLNNLLQGLLGHIHDLSLPELTQGLKACFKVLSKIQMPVAYMDLEPQSDMHSDQDLAQLKKTLKDGEKEEEGEQGGDDLNAEGDPEALPAGETPFPPMRSEDSGIGLSASPSEHFQTSRRSSEVIRGGGFCPERDDVWRKGGSVQHMACCVQEILAAFIGRYLLSPLEEKREAESGGGNPPGQTGKVPLGWKSWEAGQITMPQFKQKLTVFFTAHKQKPSSALSEEKKSPGRGEDWGDDSMLRERAEFSEDCRQAFTTTCQLLLECTTFPVYLSEEETEALYAAIFQEVGNGEGSLAAWLKSLMTLCCCVKDCHIQNIAISTLLEMINHSQSLALVIEDKSRRYKSSGSNPFYGRLQMVTVPLINPGVLKIISEKTDFYQRVAHVLWNQLNMENREHHITCVELFYKLHCLAPSSSICEDIICLALLDRDKGSRLEALYRFSVLWHLTRDIQSSRTMSLNRSFDRSLFVVLDSLNCQDGAISAGAQGWLVRAFSLNDVVRIVEPVLLLLLHPRTQRSSIQCIKQNLTVGNLKIMNTFMNSDRTLSKESVTSSDLGESYSEESLLSRVTTVDRDALWAEVESIPETMKVHHEPLLEKESEGPHAHQENERSRSEMGEDEEQKEESEHTESADTSMGHLSTENTSSASVPYLQRQDSNSSGEEDESEPDDKGGLKKDCSMNGSHHAMHRTDSERTQASESLSSDEEDQELDAMARSRLLKQQKEKREMIDSLFKHMLLYLQPYDSKRVLYAFSVLEAVLKTNPKEFVEAVSTTSMDTSSTAHLNLIYNLLARHQEALVGRSFYGKLQAQSPISCPHSLLIELLTYLCLNFLRSYYPCYLILGHRDLLGNRDVQVKSVEVLIRVMSQLVLVAKSQDDRNLNFIRKLLSNCKVQEYVLLSLSASMYINQKPISCKRSEDFLEDGLSEESLINFGQDQIWSEHPLQIELLKLLQVLIVLEHHLKGTSSEEQEASSPLAKEWQSAVYFQQSIKAMQYVQSHPITLQGMFVSAVVRSLQPQNGFSMHPTWVSLVTSSLPYLGKSLGMTVAPFIVQICKNLDDLVKQYEYESVKTQLSLSSKKENIAPDYPLTLLEGLTTITHFCLLENSSVHKKSHSSTDPADLRNARNGILEELPRIMNSMSLLWGVIGKEESQKKSADIAGGATSVYFKSTKILRQRVLEFLNPLTAQHGVQLMASVAAVWNSRKSHKSQNKNKILPVASESRLTVVELVQALETLKTDTILQLIKEVVKKPPQIKRDQKSTLVDIPMLQFSYAFVQGISAGSLQENVPSLISLLKESTQLNLAPPGYFLLLGILNDFVNRLPNLDNKKDQKDLQEVTQKILEAVGNVAGSSLAQTSWLSRNLEVKAQPQVFLNEEDPDMDLYDTAAQVSTMVSSSAPSVYSVQALTLLAEILAPLLDMVYRSDEKEKAVPLITRLLYFVFPYLKNHSAYNVPSFRASAQLLSSLSGYAYTKRAWKKEAFDLYMDPLFFQIDASCVTHWKSIVDHLLTHEKTMFKDLMSMQSSSLKLFPNYEQKAMLLKRQAFAIFSGELDQYHMYLPLIQERLTENLRVGQTCLVSAQMFLTFRVLLLRISPQHLTSLWPIMVTELIQAFIQLEENLDEEEEDLKNSGKSSGPRHADGPLLSFQQSELDLYLSACKFLDTALSFPPDRLPLFQMYRWAFVPEVDTDGCNSLENNTLETYQECKPHVVRVMERLNKRCGDLNGMSEMNNSKNLEFPLLTLRSISSITQLVPFLKILSCTFKAHTGGDQGASASVHQNYDVTRETVGTSGLTCGWAFQVWSMRNMRTKSFGKMAAQTENGIPLSALCPKFLHTNSTSHTWPFSAIAELIDNAYDPDVNAKQLWIDKTLINGQTCLTFMDNGNGMDRDKMHKMLRRVILKALIAELEAIIGQCGTRIIIWNLRKSNEGKTEFDFDTDKYDIRIPADVLDKTNENYKRQERMDQTVPESDYSLRKSKNVVMTFGYNTKSKEQYGIMMYHRNRLIKAYVRVGGQLKANHEGVGVIGVVECNFLKPTHNKQDFDYTNEYRLTMQALGTKLGDYWNENTYKRKREDPTNMVPLEDTKKRPDQNWVQCDGCLKWRKLPDGIDPDRLPEKWYCHMNPNTQFRNCSVEEEPEDEDEIHATYEKTFRQERSNRLRQDLTRQQMEEERRKSEIQTMFSKLRKENEALQRDHEALKRRLSETNCRITIPSQSSSVVAASGSNNTTLQIIDVRSLAATRSPSIKRTMPVDTGNPNLKKVKVNGVNEEGETSIEDNDIVIIETKSTPKPCSKLDISRVKVERRDSQEHIGMHMECSDDSRLESENGCPSVSSPLEQCRSMTTQTEGKPHLIPKEEDNLPRDVGDMAKEMKEKIKSDEERWKKTLVAAQVQQDELMALLDTTSQERDDYKNQVHTLTCQITDLQTQLHELQQKYLKKEVCHQYTEIDCQILGEMTMPGSDFCQLSQVEMVKVYEQTLKEMEGLREQCKVQETVKADCSKCALSEKSNNNDDELALQLDDMFRQLDKCMQENKGYKAELEVLQQEKAQVMPQCEELKKTIENLRSEKQKSHENKGCSSAMCEDVVGNSEESWRLRSLRISVGKLLVSFVPALDLQQVNYESDVIDEILDQMWKIEKGPDGKAIVEFLSNLARHSKAVNVVRFSPSTELLASGGDAGCVEAGENVTNTTYVFSRKNLKRPIAHLPCPAKATLAVRCCPVFFELRSSFNKDDSSQKQPNVFNLPYRLVFAVASEDSVFLYDTQQSIPFGYISNIHYHTLSDVTWSKDGSFLAVSSTDGYCSFVTFENGELGTPLKQKPVFEMQTPGAVVEKKIKKVQRTASPVPKSVEASPVSGRSSDISVPSPLLEGTPSRTVSGKDTPSTPVSTKAVPITPASEDMKPLSGKGSQPRRITLNTLEAWSKPSTPTGPTPRRIALTPVGSPVLSNTVISTPPSTEKAKHGMFFPIRDYVLGCKECTGRRVGMDVYEETITKTLVSHGTDVLKKLNSQRDEGLFCDITLIVDGATYSAHKAVLAAASEYFKEMFTEMDSTSNHKSAVDLTGFSPDSFLPLLEFSYTSTLSLKLGNLTEICTMARHFRMWSVVELCKGIQKEQVDSKDYSGIQRLGGKRSIYTPSPTSVEICGIKSIIKSQQDSPPSLGKDEKYNNETPNSQDYMENSRCHFMESNFKDSAKSKAHVLENSFKCTLGTSEELSTGKLLRHYSTLQKADKQTLSTPMKRLKLLDFKSPSKKIKSSPKKLPCTKISPSHQNPNWAMASPTQNKKEISLQGITTTPIQANYKKQLRFSLPDECTQERLEICAETFKSPVKTEPAEEEVQSPNTVEKYKLLRVLGLQRKSLIVCGEELTGWRQKKRLRKLKVCSYSLTTRRKRSTGNLNSGEHRADKQSLSQGKINLGIIKAEKTESEISPVRRNKVMLRRRGYGWTTRSKVASVKLRVAAEQKALQAIHNATEKTTVRCNRGRSSRLESRQLPSVRPGNIQINKHIKKEIPAKQSVFTDNHVRSRRLGFVHTNKPSFLSVQVNNPIAEVCSVEDLSRGSTNKNIRLLRSIRQTEKINEKYAYVGKKAALVRARQKLDSQPLQKGSAQSKSPFVCNKEVGKAVKQTKSGNADARNQRFRSSTCKVQLASGLGKRKRKPSQKLLDAGFVFNLHRPESTKEVAGSSTIRDSKKHELCLTTTSVSKLSSKNIRGSGPQTSEILGRTRGAIKNAEAVLVLGRKLLKVKGNRPLVKRSESYWSAEGRGGKCNIDRTASRKMANVQLLADLGSTFDYTDGLPKVVDMKTRLPKFAEVIKSTRVKRLKAGVSTNGSCSSISVSSHTCSECKDSFKNCDSLIMHKIRHIEGKHWPCPEKNI</sequence>
<dbReference type="InterPro" id="IPR000210">
    <property type="entry name" value="BTB/POZ_dom"/>
</dbReference>
<reference evidence="23 24" key="1">
    <citation type="submission" date="2019-01" db="EMBL/GenBank/DDBJ databases">
        <title>Draft Genome and Complete Hox-Cluster Characterization of the Sterlet Sturgeon (Acipenser ruthenus).</title>
        <authorList>
            <person name="Wei Q."/>
        </authorList>
    </citation>
    <scope>NUCLEOTIDE SEQUENCE [LARGE SCALE GENOMIC DNA]</scope>
    <source>
        <strain evidence="23">WHYD16114868_AA</strain>
        <tissue evidence="23">Blood</tissue>
    </source>
</reference>
<feature type="compositionally biased region" description="Acidic residues" evidence="19">
    <location>
        <begin position="578"/>
        <end position="595"/>
    </location>
</feature>
<dbReference type="PROSITE" id="PS50097">
    <property type="entry name" value="BTB"/>
    <property type="match status" value="1"/>
</dbReference>
<feature type="coiled-coil region" evidence="18">
    <location>
        <begin position="3017"/>
        <end position="3072"/>
    </location>
</feature>
<keyword evidence="24" id="KW-1185">Reference proteome</keyword>
<feature type="domain" description="BTB" evidence="20">
    <location>
        <begin position="3511"/>
        <end position="3579"/>
    </location>
</feature>
<dbReference type="SUPFAM" id="SSF50978">
    <property type="entry name" value="WD40 repeat-like"/>
    <property type="match status" value="1"/>
</dbReference>
<dbReference type="Gene3D" id="3.30.710.10">
    <property type="entry name" value="Potassium Channel Kv1.1, Chain A"/>
    <property type="match status" value="1"/>
</dbReference>
<dbReference type="Gene3D" id="2.130.10.10">
    <property type="entry name" value="YVTN repeat-like/Quinoprotein amine dehydrogenase"/>
    <property type="match status" value="1"/>
</dbReference>
<keyword evidence="7" id="KW-0677">Repeat</keyword>
<feature type="coiled-coil region" evidence="18">
    <location>
        <begin position="2892"/>
        <end position="2933"/>
    </location>
</feature>
<dbReference type="InterPro" id="IPR036322">
    <property type="entry name" value="WD40_repeat_dom_sf"/>
</dbReference>
<comment type="subcellular location">
    <subcellularLocation>
        <location evidence="2">Golgi apparatus membrane</location>
        <topology evidence="2">Peripheral membrane protein</topology>
    </subcellularLocation>
    <subcellularLocation>
        <location evidence="1">Nucleus</location>
    </subcellularLocation>
</comment>
<evidence type="ECO:0000256" key="11">
    <source>
        <dbReference type="ARBA" id="ARBA00022927"/>
    </source>
</evidence>
<feature type="domain" description="C2H2-type" evidence="21">
    <location>
        <begin position="4329"/>
        <end position="4356"/>
    </location>
</feature>
<feature type="compositionally biased region" description="Polar residues" evidence="19">
    <location>
        <begin position="619"/>
        <end position="629"/>
    </location>
</feature>
<dbReference type="PROSITE" id="PS51050">
    <property type="entry name" value="ZF_CW"/>
    <property type="match status" value="1"/>
</dbReference>
<evidence type="ECO:0000256" key="16">
    <source>
        <dbReference type="ARBA" id="ARBA00046326"/>
    </source>
</evidence>
<dbReference type="Pfam" id="PF04118">
    <property type="entry name" value="Dopey_N"/>
    <property type="match status" value="1"/>
</dbReference>
<dbReference type="GO" id="GO:0005829">
    <property type="term" value="C:cytosol"/>
    <property type="evidence" value="ECO:0007669"/>
    <property type="project" value="GOC"/>
</dbReference>
<evidence type="ECO:0000256" key="1">
    <source>
        <dbReference type="ARBA" id="ARBA00004123"/>
    </source>
</evidence>
<dbReference type="GO" id="GO:0006895">
    <property type="term" value="P:Golgi to endosome transport"/>
    <property type="evidence" value="ECO:0007669"/>
    <property type="project" value="InterPro"/>
</dbReference>
<dbReference type="InterPro" id="IPR013087">
    <property type="entry name" value="Znf_C2H2_type"/>
</dbReference>
<dbReference type="GO" id="GO:0000139">
    <property type="term" value="C:Golgi membrane"/>
    <property type="evidence" value="ECO:0007669"/>
    <property type="project" value="UniProtKB-SubCell"/>
</dbReference>
<comment type="caution">
    <text evidence="23">The sequence shown here is derived from an EMBL/GenBank/DDBJ whole genome shotgun (WGS) entry which is preliminary data.</text>
</comment>
<evidence type="ECO:0000259" key="22">
    <source>
        <dbReference type="PROSITE" id="PS51050"/>
    </source>
</evidence>
<dbReference type="InterPro" id="IPR007249">
    <property type="entry name" value="DOP1_N"/>
</dbReference>
<dbReference type="InterPro" id="IPR011333">
    <property type="entry name" value="SKP1/BTB/POZ_sf"/>
</dbReference>
<keyword evidence="13 18" id="KW-0175">Coiled coil</keyword>
<evidence type="ECO:0000256" key="6">
    <source>
        <dbReference type="ARBA" id="ARBA00022723"/>
    </source>
</evidence>
<feature type="region of interest" description="Disordered" evidence="19">
    <location>
        <begin position="1103"/>
        <end position="1217"/>
    </location>
</feature>
<keyword evidence="14" id="KW-0472">Membrane</keyword>
<evidence type="ECO:0000313" key="24">
    <source>
        <dbReference type="Proteomes" id="UP000289886"/>
    </source>
</evidence>
<dbReference type="PANTHER" id="PTHR14042">
    <property type="entry name" value="DOPEY-RELATED"/>
    <property type="match status" value="1"/>
</dbReference>
<keyword evidence="15" id="KW-0539">Nucleus</keyword>
<keyword evidence="5" id="KW-0853">WD repeat</keyword>
<dbReference type="InterPro" id="IPR056458">
    <property type="entry name" value="TPR_DOP1_M"/>
</dbReference>
<name>A0A444UFC8_ACIRT</name>
<feature type="region of interest" description="Disordered" evidence="19">
    <location>
        <begin position="575"/>
        <end position="640"/>
    </location>
</feature>
<feature type="region of interest" description="Disordered" evidence="19">
    <location>
        <begin position="3645"/>
        <end position="3667"/>
    </location>
</feature>
<dbReference type="InterPro" id="IPR011124">
    <property type="entry name" value="Znf_CW"/>
</dbReference>
<accession>A0A444UFC8</accession>
<dbReference type="GO" id="GO:0006325">
    <property type="term" value="P:chromatin organization"/>
    <property type="evidence" value="ECO:0007669"/>
    <property type="project" value="UniProtKB-KW"/>
</dbReference>
<dbReference type="GO" id="GO:0005768">
    <property type="term" value="C:endosome"/>
    <property type="evidence" value="ECO:0007669"/>
    <property type="project" value="TreeGrafter"/>
</dbReference>
<keyword evidence="11" id="KW-0653">Protein transport</keyword>
<proteinExistence type="inferred from homology"/>
<feature type="coiled-coil region" evidence="18">
    <location>
        <begin position="2674"/>
        <end position="2708"/>
    </location>
</feature>
<feature type="compositionally biased region" description="Polar residues" evidence="19">
    <location>
        <begin position="3367"/>
        <end position="3382"/>
    </location>
</feature>
<dbReference type="InterPro" id="IPR056457">
    <property type="entry name" value="DOP1_C"/>
</dbReference>
<dbReference type="SMART" id="SM00225">
    <property type="entry name" value="BTB"/>
    <property type="match status" value="1"/>
</dbReference>
<dbReference type="Pfam" id="PF00651">
    <property type="entry name" value="BTB"/>
    <property type="match status" value="1"/>
</dbReference>
<feature type="compositionally biased region" description="Polar residues" evidence="19">
    <location>
        <begin position="3758"/>
        <end position="3770"/>
    </location>
</feature>
<evidence type="ECO:0000256" key="18">
    <source>
        <dbReference type="SAM" id="Coils"/>
    </source>
</evidence>
<evidence type="ECO:0000256" key="14">
    <source>
        <dbReference type="ARBA" id="ARBA00023136"/>
    </source>
</evidence>
<evidence type="ECO:0000256" key="7">
    <source>
        <dbReference type="ARBA" id="ARBA00022737"/>
    </source>
</evidence>
<keyword evidence="12" id="KW-0333">Golgi apparatus</keyword>
<dbReference type="InterPro" id="IPR015943">
    <property type="entry name" value="WD40/YVTN_repeat-like_dom_sf"/>
</dbReference>
<evidence type="ECO:0000256" key="4">
    <source>
        <dbReference type="ARBA" id="ARBA00022448"/>
    </source>
</evidence>
<dbReference type="InterPro" id="IPR056459">
    <property type="entry name" value="TPR_DOP1"/>
</dbReference>
<dbReference type="GO" id="GO:0005634">
    <property type="term" value="C:nucleus"/>
    <property type="evidence" value="ECO:0007669"/>
    <property type="project" value="UniProtKB-SubCell"/>
</dbReference>
<dbReference type="PROSITE" id="PS50157">
    <property type="entry name" value="ZINC_FINGER_C2H2_2"/>
    <property type="match status" value="1"/>
</dbReference>
<dbReference type="SUPFAM" id="SSF54695">
    <property type="entry name" value="POZ domain"/>
    <property type="match status" value="1"/>
</dbReference>